<keyword evidence="1" id="KW-1133">Transmembrane helix</keyword>
<dbReference type="EMBL" id="CAXDID020000052">
    <property type="protein sequence ID" value="CAL6005731.1"/>
    <property type="molecule type" value="Genomic_DNA"/>
</dbReference>
<evidence type="ECO:0000313" key="3">
    <source>
        <dbReference type="EMBL" id="CAI9932394.1"/>
    </source>
</evidence>
<reference evidence="4 5" key="2">
    <citation type="submission" date="2024-07" db="EMBL/GenBank/DDBJ databases">
        <authorList>
            <person name="Akdeniz Z."/>
        </authorList>
    </citation>
    <scope>NUCLEOTIDE SEQUENCE [LARGE SCALE GENOMIC DNA]</scope>
</reference>
<dbReference type="GO" id="GO:0016787">
    <property type="term" value="F:hydrolase activity"/>
    <property type="evidence" value="ECO:0007669"/>
    <property type="project" value="InterPro"/>
</dbReference>
<dbReference type="AlphaFoldDB" id="A0AA86TXC2"/>
<feature type="transmembrane region" description="Helical" evidence="1">
    <location>
        <begin position="30"/>
        <end position="54"/>
    </location>
</feature>
<dbReference type="SUPFAM" id="SSF56300">
    <property type="entry name" value="Metallo-dependent phosphatases"/>
    <property type="match status" value="1"/>
</dbReference>
<name>A0AA86TXC2_9EUKA</name>
<reference evidence="3" key="1">
    <citation type="submission" date="2023-06" db="EMBL/GenBank/DDBJ databases">
        <authorList>
            <person name="Kurt Z."/>
        </authorList>
    </citation>
    <scope>NUCLEOTIDE SEQUENCE</scope>
</reference>
<dbReference type="InterPro" id="IPR029052">
    <property type="entry name" value="Metallo-depent_PP-like"/>
</dbReference>
<keyword evidence="1" id="KW-0472">Membrane</keyword>
<evidence type="ECO:0000313" key="5">
    <source>
        <dbReference type="Proteomes" id="UP001642409"/>
    </source>
</evidence>
<gene>
    <name evidence="4" type="ORF">HINF_LOCUS19657</name>
    <name evidence="3" type="ORF">HINF_LOCUS20039</name>
</gene>
<sequence length="267" mass="30374">MLLIVALITNSVLVGIFFNSKVYFYGSKQYGLFIFLKWLIILFTLVIVGSIHIASRKVQNIDRKNIRYNILSGICYSLFILVVVDLIVFFVQNPPVNYGPITIINGDQTQIHWYTEDEQTFNLTSTAGTFSYQKYHNVFVNSSNFNFTIPGITILSNYQYKLPPVISKFIVTTDLHSQSKYIKAMNQDYDFHLMAGDYSSGGLAREFAGTFNGIHKKPLILAVGNHDRLGDVDQLIPRPTNYYQKITISDCTLFSFSSQQLLLIATK</sequence>
<dbReference type="InterPro" id="IPR004843">
    <property type="entry name" value="Calcineurin-like_PHP"/>
</dbReference>
<dbReference type="Proteomes" id="UP001642409">
    <property type="component" value="Unassembled WGS sequence"/>
</dbReference>
<keyword evidence="1" id="KW-0812">Transmembrane</keyword>
<comment type="caution">
    <text evidence="3">The sequence shown here is derived from an EMBL/GenBank/DDBJ whole genome shotgun (WGS) entry which is preliminary data.</text>
</comment>
<accession>A0AA86TXC2</accession>
<keyword evidence="5" id="KW-1185">Reference proteome</keyword>
<evidence type="ECO:0000313" key="4">
    <source>
        <dbReference type="EMBL" id="CAL6005731.1"/>
    </source>
</evidence>
<proteinExistence type="predicted"/>
<feature type="domain" description="Calcineurin-like phosphoesterase" evidence="2">
    <location>
        <begin position="168"/>
        <end position="237"/>
    </location>
</feature>
<organism evidence="3">
    <name type="scientific">Hexamita inflata</name>
    <dbReference type="NCBI Taxonomy" id="28002"/>
    <lineage>
        <taxon>Eukaryota</taxon>
        <taxon>Metamonada</taxon>
        <taxon>Diplomonadida</taxon>
        <taxon>Hexamitidae</taxon>
        <taxon>Hexamitinae</taxon>
        <taxon>Hexamita</taxon>
    </lineage>
</organism>
<feature type="transmembrane region" description="Helical" evidence="1">
    <location>
        <begin position="66"/>
        <end position="91"/>
    </location>
</feature>
<evidence type="ECO:0000259" key="2">
    <source>
        <dbReference type="Pfam" id="PF00149"/>
    </source>
</evidence>
<evidence type="ECO:0000256" key="1">
    <source>
        <dbReference type="SAM" id="Phobius"/>
    </source>
</evidence>
<dbReference type="Pfam" id="PF00149">
    <property type="entry name" value="Metallophos"/>
    <property type="match status" value="1"/>
</dbReference>
<dbReference type="EMBL" id="CATOUU010000517">
    <property type="protein sequence ID" value="CAI9932394.1"/>
    <property type="molecule type" value="Genomic_DNA"/>
</dbReference>
<dbReference type="Gene3D" id="3.60.21.10">
    <property type="match status" value="1"/>
</dbReference>
<protein>
    <submittedName>
        <fullName evidence="3">Calcineurin-like phosphoesterase domain-containing protein</fullName>
    </submittedName>
    <submittedName>
        <fullName evidence="4">Calcineurin-like_phosphoesterase domain-containing protein</fullName>
    </submittedName>
</protein>